<feature type="binding site" evidence="6">
    <location>
        <position position="180"/>
    </location>
    <ligand>
        <name>Mg(2+)</name>
        <dbReference type="ChEBI" id="CHEBI:18420"/>
        <label>1</label>
    </ligand>
</feature>
<feature type="active site" evidence="5">
    <location>
        <position position="119"/>
    </location>
</feature>
<keyword evidence="4 6" id="KW-0460">Magnesium</keyword>
<evidence type="ECO:0000256" key="3">
    <source>
        <dbReference type="ARBA" id="ARBA00022801"/>
    </source>
</evidence>
<feature type="binding site" evidence="6">
    <location>
        <position position="8"/>
    </location>
    <ligand>
        <name>Mg(2+)</name>
        <dbReference type="ChEBI" id="CHEBI:18420"/>
        <label>1</label>
    </ligand>
</feature>
<dbReference type="PANTHER" id="PTHR43250:SF2">
    <property type="entry name" value="EXODEOXYRIBONUCLEASE III"/>
    <property type="match status" value="1"/>
</dbReference>
<evidence type="ECO:0000313" key="9">
    <source>
        <dbReference type="EMBL" id="CCI52485.1"/>
    </source>
</evidence>
<dbReference type="InterPro" id="IPR037493">
    <property type="entry name" value="ExoIII-like"/>
</dbReference>
<dbReference type="RefSeq" id="WP_201329045.1">
    <property type="nucleotide sequence ID" value="NZ_HF571038.1"/>
</dbReference>
<feature type="binding site" evidence="6">
    <location>
        <position position="279"/>
    </location>
    <ligand>
        <name>Mg(2+)</name>
        <dbReference type="ChEBI" id="CHEBI:18420"/>
        <label>1</label>
    </ligand>
</feature>
<protein>
    <submittedName>
        <fullName evidence="9">Exodeoxyribonuclease III Xth</fullName>
    </submittedName>
</protein>
<evidence type="ECO:0000256" key="4">
    <source>
        <dbReference type="ARBA" id="ARBA00022842"/>
    </source>
</evidence>
<evidence type="ECO:0000259" key="8">
    <source>
        <dbReference type="Pfam" id="PF03372"/>
    </source>
</evidence>
<keyword evidence="3" id="KW-0378">Hydrolase</keyword>
<comment type="cofactor">
    <cofactor evidence="6">
        <name>Mg(2+)</name>
        <dbReference type="ChEBI" id="CHEBI:18420"/>
    </cofactor>
    <cofactor evidence="6">
        <name>Mn(2+)</name>
        <dbReference type="ChEBI" id="CHEBI:29035"/>
    </cofactor>
    <text evidence="6">Probably binds two magnesium or manganese ions per subunit.</text>
</comment>
<dbReference type="NCBIfam" id="TIGR00633">
    <property type="entry name" value="xth"/>
    <property type="match status" value="1"/>
</dbReference>
<dbReference type="PANTHER" id="PTHR43250">
    <property type="entry name" value="EXODEOXYRIBONUCLEASE III"/>
    <property type="match status" value="1"/>
</dbReference>
<evidence type="ECO:0000256" key="1">
    <source>
        <dbReference type="ARBA" id="ARBA00007092"/>
    </source>
</evidence>
<keyword evidence="10" id="KW-1185">Reference proteome</keyword>
<dbReference type="GO" id="GO:0008311">
    <property type="term" value="F:double-stranded DNA 3'-5' DNA exonuclease activity"/>
    <property type="evidence" value="ECO:0007669"/>
    <property type="project" value="InterPro"/>
</dbReference>
<comment type="caution">
    <text evidence="9">The sequence shown here is derived from an EMBL/GenBank/DDBJ whole genome shotgun (WGS) entry which is preliminary data.</text>
</comment>
<dbReference type="AlphaFoldDB" id="A0A077M9G2"/>
<gene>
    <name evidence="9" type="ORF">BN13_180008</name>
</gene>
<feature type="active site" description="Proton donor/acceptor" evidence="5">
    <location>
        <position position="178"/>
    </location>
</feature>
<dbReference type="STRING" id="1193518.BN13_180008"/>
<keyword evidence="6" id="KW-0464">Manganese</keyword>
<dbReference type="InterPro" id="IPR004808">
    <property type="entry name" value="AP_endonuc_1"/>
</dbReference>
<dbReference type="PROSITE" id="PS51435">
    <property type="entry name" value="AP_NUCLEASE_F1_4"/>
    <property type="match status" value="1"/>
</dbReference>
<feature type="site" description="Transition state stabilizer" evidence="7">
    <location>
        <position position="180"/>
    </location>
</feature>
<keyword evidence="2 6" id="KW-0479">Metal-binding</keyword>
<dbReference type="InterPro" id="IPR036691">
    <property type="entry name" value="Endo/exonu/phosph_ase_sf"/>
</dbReference>
<dbReference type="Pfam" id="PF03372">
    <property type="entry name" value="Exo_endo_phos"/>
    <property type="match status" value="1"/>
</dbReference>
<dbReference type="Gene3D" id="3.60.10.10">
    <property type="entry name" value="Endonuclease/exonuclease/phosphatase"/>
    <property type="match status" value="1"/>
</dbReference>
<dbReference type="GO" id="GO:0006281">
    <property type="term" value="P:DNA repair"/>
    <property type="evidence" value="ECO:0007669"/>
    <property type="project" value="InterPro"/>
</dbReference>
<evidence type="ECO:0000256" key="5">
    <source>
        <dbReference type="PIRSR" id="PIRSR604808-1"/>
    </source>
</evidence>
<sequence length="289" mass="32223">MLRIATVNVNGIRAAQRRGFGAWLQATNPDVVALQEVRCPEGDLPDDAFGGYHAAYDSGVRAGRNGVAVLTRHAPVAVRTLHSDGYDRPVARELRAAADQGRYLEIDLAEIPLTVASVYVPKGGLPAHLQKPGRMREAPDGGAAYDRKMRFAAGLSRHLDRSRRAAAAQGREFIVMGDFNVAHRELDVAAWRRSRQSVGFLPQEREWLAELLSPRRFVDVVRRLHPDQPGPYSWWSWMGNSYAVDSGWRIDYHFASPGLARTAVRAWVDRETDGVRISDHSPVSVDYDF</sequence>
<dbReference type="GO" id="GO:0046872">
    <property type="term" value="F:metal ion binding"/>
    <property type="evidence" value="ECO:0007669"/>
    <property type="project" value="UniProtKB-KW"/>
</dbReference>
<feature type="binding site" evidence="6">
    <location>
        <position position="36"/>
    </location>
    <ligand>
        <name>Mg(2+)</name>
        <dbReference type="ChEBI" id="CHEBI:18420"/>
        <label>1</label>
    </ligand>
</feature>
<proteinExistence type="inferred from homology"/>
<dbReference type="EMBL" id="CAJC01000090">
    <property type="protein sequence ID" value="CCI52485.1"/>
    <property type="molecule type" value="Genomic_DNA"/>
</dbReference>
<dbReference type="InterPro" id="IPR005135">
    <property type="entry name" value="Endo/exonuclease/phosphatase"/>
</dbReference>
<feature type="domain" description="Endonuclease/exonuclease/phosphatase" evidence="8">
    <location>
        <begin position="5"/>
        <end position="280"/>
    </location>
</feature>
<reference evidence="9 10" key="1">
    <citation type="journal article" date="2013" name="ISME J.">
        <title>A metabolic model for members of the genus Tetrasphaera involved in enhanced biological phosphorus removal.</title>
        <authorList>
            <person name="Kristiansen R."/>
            <person name="Nguyen H.T.T."/>
            <person name="Saunders A.M."/>
            <person name="Nielsen J.L."/>
            <person name="Wimmer R."/>
            <person name="Le V.Q."/>
            <person name="McIlroy S.J."/>
            <person name="Petrovski S."/>
            <person name="Seviour R.J."/>
            <person name="Calteau A."/>
            <person name="Nielsen K.L."/>
            <person name="Nielsen P.H."/>
        </authorList>
    </citation>
    <scope>NUCLEOTIDE SEQUENCE [LARGE SCALE GENOMIC DNA]</scope>
    <source>
        <strain evidence="9 10">Ben 74</strain>
    </source>
</reference>
<evidence type="ECO:0000256" key="2">
    <source>
        <dbReference type="ARBA" id="ARBA00022723"/>
    </source>
</evidence>
<evidence type="ECO:0000256" key="7">
    <source>
        <dbReference type="PIRSR" id="PIRSR604808-3"/>
    </source>
</evidence>
<evidence type="ECO:0000313" key="10">
    <source>
        <dbReference type="Proteomes" id="UP000035720"/>
    </source>
</evidence>
<evidence type="ECO:0000256" key="6">
    <source>
        <dbReference type="PIRSR" id="PIRSR604808-2"/>
    </source>
</evidence>
<name>A0A077M9G2_9MICO</name>
<dbReference type="Proteomes" id="UP000035720">
    <property type="component" value="Unassembled WGS sequence"/>
</dbReference>
<comment type="similarity">
    <text evidence="1">Belongs to the DNA repair enzymes AP/ExoA family.</text>
</comment>
<feature type="site" description="Interaction with DNA substrate" evidence="7">
    <location>
        <position position="280"/>
    </location>
</feature>
<feature type="active site" description="Proton acceptor" evidence="5">
    <location>
        <position position="280"/>
    </location>
</feature>
<organism evidence="9 10">
    <name type="scientific">Nostocoides jenkinsii Ben 74</name>
    <dbReference type="NCBI Taxonomy" id="1193518"/>
    <lineage>
        <taxon>Bacteria</taxon>
        <taxon>Bacillati</taxon>
        <taxon>Actinomycetota</taxon>
        <taxon>Actinomycetes</taxon>
        <taxon>Micrococcales</taxon>
        <taxon>Intrasporangiaceae</taxon>
        <taxon>Nostocoides</taxon>
    </lineage>
</organism>
<accession>A0A077M9G2</accession>
<dbReference type="SUPFAM" id="SSF56219">
    <property type="entry name" value="DNase I-like"/>
    <property type="match status" value="1"/>
</dbReference>
<feature type="site" description="Important for catalytic activity" evidence="7">
    <location>
        <position position="251"/>
    </location>
</feature>
<feature type="binding site" evidence="6">
    <location>
        <position position="178"/>
    </location>
    <ligand>
        <name>Mg(2+)</name>
        <dbReference type="ChEBI" id="CHEBI:18420"/>
        <label>1</label>
    </ligand>
</feature>
<feature type="binding site" evidence="6">
    <location>
        <position position="280"/>
    </location>
    <ligand>
        <name>Mg(2+)</name>
        <dbReference type="ChEBI" id="CHEBI:18420"/>
        <label>1</label>
    </ligand>
</feature>